<reference evidence="2 3" key="1">
    <citation type="submission" date="2018-05" db="EMBL/GenBank/DDBJ databases">
        <title>Genomic Encyclopedia of Type Strains, Phase IV (KMG-IV): sequencing the most valuable type-strain genomes for metagenomic binning, comparative biology and taxonomic classification.</title>
        <authorList>
            <person name="Goeker M."/>
        </authorList>
    </citation>
    <scope>NUCLEOTIDE SEQUENCE [LARGE SCALE GENOMIC DNA]</scope>
    <source>
        <strain evidence="2 3">DSM 28579</strain>
    </source>
</reference>
<dbReference type="RefSeq" id="WP_116496043.1">
    <property type="nucleotide sequence ID" value="NZ_QENZ01000003.1"/>
</dbReference>
<dbReference type="OrthoDB" id="846879at2"/>
<protein>
    <submittedName>
        <fullName evidence="2">Phosphate-selective porin O/P</fullName>
    </submittedName>
</protein>
<keyword evidence="3" id="KW-1185">Reference proteome</keyword>
<dbReference type="InterPro" id="IPR010870">
    <property type="entry name" value="Porin_O/P"/>
</dbReference>
<evidence type="ECO:0000313" key="3">
    <source>
        <dbReference type="Proteomes" id="UP000251835"/>
    </source>
</evidence>
<dbReference type="EMBL" id="QENZ01000003">
    <property type="protein sequence ID" value="PVX52514.1"/>
    <property type="molecule type" value="Genomic_DNA"/>
</dbReference>
<organism evidence="2 3">
    <name type="scientific">Balneicella halophila</name>
    <dbReference type="NCBI Taxonomy" id="1537566"/>
    <lineage>
        <taxon>Bacteria</taxon>
        <taxon>Pseudomonadati</taxon>
        <taxon>Bacteroidota</taxon>
        <taxon>Bacteroidia</taxon>
        <taxon>Bacteroidales</taxon>
        <taxon>Balneicellaceae</taxon>
        <taxon>Balneicella</taxon>
    </lineage>
</organism>
<gene>
    <name evidence="2" type="ORF">C7377_0838</name>
</gene>
<evidence type="ECO:0000256" key="1">
    <source>
        <dbReference type="SAM" id="SignalP"/>
    </source>
</evidence>
<dbReference type="AlphaFoldDB" id="A0A7L4UTJ5"/>
<evidence type="ECO:0000313" key="2">
    <source>
        <dbReference type="EMBL" id="PVX52514.1"/>
    </source>
</evidence>
<comment type="caution">
    <text evidence="2">The sequence shown here is derived from an EMBL/GenBank/DDBJ whole genome shotgun (WGS) entry which is preliminary data.</text>
</comment>
<dbReference type="Proteomes" id="UP000251835">
    <property type="component" value="Unassembled WGS sequence"/>
</dbReference>
<feature type="chain" id="PRO_5029749260" evidence="1">
    <location>
        <begin position="21"/>
        <end position="393"/>
    </location>
</feature>
<sequence length="393" mass="46056">MKKLFFGFSLLLLSFNFINAQDNITNEEYPSIAQKLNIVQKKSDKLNIYLNTHTTFDLADNGSNNWSAKFRMKDIRFEAKGYLTDKLFYRLRHKLNQRNEKGSLDGLSKATDILKVGYHFNDKITVIGGKLIQYWGGWEYDLNPIYIYEFSDYGENMDCFQLGAAVIYTPNKDHEFVFQITDNHNDKFEDFYSNYYLPEGIEESKMPLTYIFNWNGNLFSDVIKTRWAVALQTDAKDKHTYSITLGTMLNLPNFQLAFDYMRDDSDLDRLLVASNDAKDYFMSTNTPVNIFEDVTYNSFIAKAEYQPSSSWNLFVKGIYETANVAELEYIDDNFRKSYGYYAGIEYMPFEDQEMRLFLTYLGKKVKFEGNTNLFSNYDKNRISLGVIYRIKAF</sequence>
<dbReference type="Pfam" id="PF07396">
    <property type="entry name" value="Porin_O_P"/>
    <property type="match status" value="1"/>
</dbReference>
<feature type="signal peptide" evidence="1">
    <location>
        <begin position="1"/>
        <end position="20"/>
    </location>
</feature>
<name>A0A7L4UTJ5_BALHA</name>
<proteinExistence type="predicted"/>
<accession>A0A7L4UTJ5</accession>
<keyword evidence="1" id="KW-0732">Signal</keyword>